<dbReference type="InterPro" id="IPR054710">
    <property type="entry name" value="Tri101-like_N"/>
</dbReference>
<name>A0A423X7I2_9PEZI</name>
<evidence type="ECO:0000256" key="2">
    <source>
        <dbReference type="SAM" id="MobiDB-lite"/>
    </source>
</evidence>
<dbReference type="OrthoDB" id="1862401at2759"/>
<dbReference type="FunCoup" id="A0A423X7I2">
    <property type="interactions" value="65"/>
</dbReference>
<feature type="region of interest" description="Disordered" evidence="2">
    <location>
        <begin position="1"/>
        <end position="24"/>
    </location>
</feature>
<comment type="caution">
    <text evidence="4">The sequence shown here is derived from an EMBL/GenBank/DDBJ whole genome shotgun (WGS) entry which is preliminary data.</text>
</comment>
<dbReference type="STRING" id="1230097.A0A423X7I2"/>
<organism evidence="4 5">
    <name type="scientific">Cytospora leucostoma</name>
    <dbReference type="NCBI Taxonomy" id="1230097"/>
    <lineage>
        <taxon>Eukaryota</taxon>
        <taxon>Fungi</taxon>
        <taxon>Dikarya</taxon>
        <taxon>Ascomycota</taxon>
        <taxon>Pezizomycotina</taxon>
        <taxon>Sordariomycetes</taxon>
        <taxon>Sordariomycetidae</taxon>
        <taxon>Diaporthales</taxon>
        <taxon>Cytosporaceae</taxon>
        <taxon>Cytospora</taxon>
    </lineage>
</organism>
<feature type="domain" description="Trichothecene 3-O-acetyltransferase-like N-terminal" evidence="3">
    <location>
        <begin position="40"/>
        <end position="194"/>
    </location>
</feature>
<gene>
    <name evidence="4" type="ORF">VPNG_05258</name>
</gene>
<dbReference type="Gene3D" id="3.30.559.10">
    <property type="entry name" value="Chloramphenicol acetyltransferase-like domain"/>
    <property type="match status" value="2"/>
</dbReference>
<dbReference type="PANTHER" id="PTHR31642">
    <property type="entry name" value="TRICHOTHECENE 3-O-ACETYLTRANSFERASE"/>
    <property type="match status" value="1"/>
</dbReference>
<dbReference type="InterPro" id="IPR023213">
    <property type="entry name" value="CAT-like_dom_sf"/>
</dbReference>
<dbReference type="Pfam" id="PF22664">
    <property type="entry name" value="TRI-like_N"/>
    <property type="match status" value="1"/>
</dbReference>
<evidence type="ECO:0000259" key="3">
    <source>
        <dbReference type="Pfam" id="PF22664"/>
    </source>
</evidence>
<dbReference type="EMBL" id="LKEB01000024">
    <property type="protein sequence ID" value="ROW11992.1"/>
    <property type="molecule type" value="Genomic_DNA"/>
</dbReference>
<dbReference type="InParanoid" id="A0A423X7I2"/>
<evidence type="ECO:0000256" key="1">
    <source>
        <dbReference type="ARBA" id="ARBA00022679"/>
    </source>
</evidence>
<dbReference type="GO" id="GO:0016747">
    <property type="term" value="F:acyltransferase activity, transferring groups other than amino-acyl groups"/>
    <property type="evidence" value="ECO:0007669"/>
    <property type="project" value="TreeGrafter"/>
</dbReference>
<keyword evidence="1" id="KW-0808">Transferase</keyword>
<dbReference type="InterPro" id="IPR050317">
    <property type="entry name" value="Plant_Fungal_Acyltransferase"/>
</dbReference>
<reference evidence="4 5" key="1">
    <citation type="submission" date="2015-09" db="EMBL/GenBank/DDBJ databases">
        <title>Host preference determinants of Valsa canker pathogens revealed by comparative genomics.</title>
        <authorList>
            <person name="Yin Z."/>
            <person name="Huang L."/>
        </authorList>
    </citation>
    <scope>NUCLEOTIDE SEQUENCE [LARGE SCALE GENOMIC DNA]</scope>
    <source>
        <strain evidence="4 5">SXYLt</strain>
    </source>
</reference>
<evidence type="ECO:0000313" key="4">
    <source>
        <dbReference type="EMBL" id="ROW11992.1"/>
    </source>
</evidence>
<evidence type="ECO:0000313" key="5">
    <source>
        <dbReference type="Proteomes" id="UP000285146"/>
    </source>
</evidence>
<keyword evidence="5" id="KW-1185">Reference proteome</keyword>
<sequence>MSSALDRQQLELPSSASTDTARDNDRFQDVVGQFPQLKTYNQLVLIFRCSPDIGHESVVAAIRGALDHIINLVPWIGERVVHEAQDGGRSGFCKTVPFTSPLHAAKILTVKDASDVCPSYDELEQCGAPVPMLDGKILCPMPAWPLSYTEIDVGEAPVMVFQLTFIKNGLLLNFSNQHNMVDGVGAYAIFKLLSIVMQGEAIPRSLIYQANMDRRTVIPLLDPGQPLRDHSHLLKPKTQRTTAPAQAPAPAPPPPPPSRWVLFRVLRKSIPSIKRAASHVDQFVDSSIKYVSTNDALCAFYWKRLASTRIRNGSVADPDTQVSKFLRALDARSAVGVPAGYLGQMVYHAATRCSYRELAAPELTLSALASRLRADLNASNTEWAVRSYATFVAGVPDKSALVYGGGFDPATDVGNSSMSQLDFTALEFGLLGRPTFLRRPNLTPVPGVMYVLPPEGEAGDLPVLLCLPEKDIDGLRADEEWGPSTEYVG</sequence>
<dbReference type="Proteomes" id="UP000285146">
    <property type="component" value="Unassembled WGS sequence"/>
</dbReference>
<accession>A0A423X7I2</accession>
<dbReference type="AlphaFoldDB" id="A0A423X7I2"/>
<dbReference type="PANTHER" id="PTHR31642:SF270">
    <property type="entry name" value="O-ACYLTRANSFERASE AUSQ"/>
    <property type="match status" value="1"/>
</dbReference>
<feature type="compositionally biased region" description="Pro residues" evidence="2">
    <location>
        <begin position="247"/>
        <end position="256"/>
    </location>
</feature>
<feature type="region of interest" description="Disordered" evidence="2">
    <location>
        <begin position="237"/>
        <end position="256"/>
    </location>
</feature>
<proteinExistence type="predicted"/>
<feature type="compositionally biased region" description="Polar residues" evidence="2">
    <location>
        <begin position="1"/>
        <end position="19"/>
    </location>
</feature>
<protein>
    <recommendedName>
        <fullName evidence="3">Trichothecene 3-O-acetyltransferase-like N-terminal domain-containing protein</fullName>
    </recommendedName>
</protein>